<dbReference type="EMBL" id="CM009297">
    <property type="protein sequence ID" value="PNT25370.1"/>
    <property type="molecule type" value="Genomic_DNA"/>
</dbReference>
<dbReference type="Proteomes" id="UP000006729">
    <property type="component" value="Chromosome 8"/>
</dbReference>
<evidence type="ECO:0000313" key="1">
    <source>
        <dbReference type="EMBL" id="PNT25370.1"/>
    </source>
</evidence>
<keyword evidence="2" id="KW-1185">Reference proteome</keyword>
<organism evidence="1 2">
    <name type="scientific">Populus trichocarpa</name>
    <name type="common">Western balsam poplar</name>
    <name type="synonym">Populus balsamifera subsp. trichocarpa</name>
    <dbReference type="NCBI Taxonomy" id="3694"/>
    <lineage>
        <taxon>Eukaryota</taxon>
        <taxon>Viridiplantae</taxon>
        <taxon>Streptophyta</taxon>
        <taxon>Embryophyta</taxon>
        <taxon>Tracheophyta</taxon>
        <taxon>Spermatophyta</taxon>
        <taxon>Magnoliopsida</taxon>
        <taxon>eudicotyledons</taxon>
        <taxon>Gunneridae</taxon>
        <taxon>Pentapetalae</taxon>
        <taxon>rosids</taxon>
        <taxon>fabids</taxon>
        <taxon>Malpighiales</taxon>
        <taxon>Salicaceae</taxon>
        <taxon>Saliceae</taxon>
        <taxon>Populus</taxon>
    </lineage>
</organism>
<dbReference type="AlphaFoldDB" id="A0A2K1ZJB6"/>
<accession>A0A2K1ZJB6</accession>
<proteinExistence type="predicted"/>
<name>A0A2K1ZJB6_POPTR</name>
<sequence length="93" mass="10882">MIACHRNEPRVYQPSQKEFQFCAQSSSKIRGPWRASVQYLEQFGFGPDWARKNSVDHQPLKLGNTKSKNTCNVEKGSYPIWTCWIMNKLTVFR</sequence>
<dbReference type="InParanoid" id="A0A2K1ZJB6"/>
<protein>
    <submittedName>
        <fullName evidence="1">Uncharacterized protein</fullName>
    </submittedName>
</protein>
<gene>
    <name evidence="1" type="ORF">POPTR_008G182100</name>
</gene>
<reference evidence="1 2" key="1">
    <citation type="journal article" date="2006" name="Science">
        <title>The genome of black cottonwood, Populus trichocarpa (Torr. &amp; Gray).</title>
        <authorList>
            <person name="Tuskan G.A."/>
            <person name="Difazio S."/>
            <person name="Jansson S."/>
            <person name="Bohlmann J."/>
            <person name="Grigoriev I."/>
            <person name="Hellsten U."/>
            <person name="Putnam N."/>
            <person name="Ralph S."/>
            <person name="Rombauts S."/>
            <person name="Salamov A."/>
            <person name="Schein J."/>
            <person name="Sterck L."/>
            <person name="Aerts A."/>
            <person name="Bhalerao R.R."/>
            <person name="Bhalerao R.P."/>
            <person name="Blaudez D."/>
            <person name="Boerjan W."/>
            <person name="Brun A."/>
            <person name="Brunner A."/>
            <person name="Busov V."/>
            <person name="Campbell M."/>
            <person name="Carlson J."/>
            <person name="Chalot M."/>
            <person name="Chapman J."/>
            <person name="Chen G.L."/>
            <person name="Cooper D."/>
            <person name="Coutinho P.M."/>
            <person name="Couturier J."/>
            <person name="Covert S."/>
            <person name="Cronk Q."/>
            <person name="Cunningham R."/>
            <person name="Davis J."/>
            <person name="Degroeve S."/>
            <person name="Dejardin A."/>
            <person name="Depamphilis C."/>
            <person name="Detter J."/>
            <person name="Dirks B."/>
            <person name="Dubchak I."/>
            <person name="Duplessis S."/>
            <person name="Ehlting J."/>
            <person name="Ellis B."/>
            <person name="Gendler K."/>
            <person name="Goodstein D."/>
            <person name="Gribskov M."/>
            <person name="Grimwood J."/>
            <person name="Groover A."/>
            <person name="Gunter L."/>
            <person name="Hamberger B."/>
            <person name="Heinze B."/>
            <person name="Helariutta Y."/>
            <person name="Henrissat B."/>
            <person name="Holligan D."/>
            <person name="Holt R."/>
            <person name="Huang W."/>
            <person name="Islam-Faridi N."/>
            <person name="Jones S."/>
            <person name="Jones-Rhoades M."/>
            <person name="Jorgensen R."/>
            <person name="Joshi C."/>
            <person name="Kangasjarvi J."/>
            <person name="Karlsson J."/>
            <person name="Kelleher C."/>
            <person name="Kirkpatrick R."/>
            <person name="Kirst M."/>
            <person name="Kohler A."/>
            <person name="Kalluri U."/>
            <person name="Larimer F."/>
            <person name="Leebens-Mack J."/>
            <person name="Leple J.C."/>
            <person name="Locascio P."/>
            <person name="Lou Y."/>
            <person name="Lucas S."/>
            <person name="Martin F."/>
            <person name="Montanini B."/>
            <person name="Napoli C."/>
            <person name="Nelson D.R."/>
            <person name="Nelson C."/>
            <person name="Nieminen K."/>
            <person name="Nilsson O."/>
            <person name="Pereda V."/>
            <person name="Peter G."/>
            <person name="Philippe R."/>
            <person name="Pilate G."/>
            <person name="Poliakov A."/>
            <person name="Razumovskaya J."/>
            <person name="Richardson P."/>
            <person name="Rinaldi C."/>
            <person name="Ritland K."/>
            <person name="Rouze P."/>
            <person name="Ryaboy D."/>
            <person name="Schmutz J."/>
            <person name="Schrader J."/>
            <person name="Segerman B."/>
            <person name="Shin H."/>
            <person name="Siddiqui A."/>
            <person name="Sterky F."/>
            <person name="Terry A."/>
            <person name="Tsai C.J."/>
            <person name="Uberbacher E."/>
            <person name="Unneberg P."/>
            <person name="Vahala J."/>
            <person name="Wall K."/>
            <person name="Wessler S."/>
            <person name="Yang G."/>
            <person name="Yin T."/>
            <person name="Douglas C."/>
            <person name="Marra M."/>
            <person name="Sandberg G."/>
            <person name="Van de Peer Y."/>
            <person name="Rokhsar D."/>
        </authorList>
    </citation>
    <scope>NUCLEOTIDE SEQUENCE [LARGE SCALE GENOMIC DNA]</scope>
    <source>
        <strain evidence="2">cv. Nisqually</strain>
    </source>
</reference>
<evidence type="ECO:0000313" key="2">
    <source>
        <dbReference type="Proteomes" id="UP000006729"/>
    </source>
</evidence>